<dbReference type="RefSeq" id="WP_120203532.1">
    <property type="nucleotide sequence ID" value="NZ_CP032514.1"/>
</dbReference>
<gene>
    <name evidence="3" type="ORF">D5R93_02170</name>
</gene>
<evidence type="ECO:0000256" key="2">
    <source>
        <dbReference type="SAM" id="Phobius"/>
    </source>
</evidence>
<evidence type="ECO:0000313" key="4">
    <source>
        <dbReference type="Proteomes" id="UP000273001"/>
    </source>
</evidence>
<protein>
    <submittedName>
        <fullName evidence="3">Uncharacterized protein</fullName>
    </submittedName>
</protein>
<feature type="transmembrane region" description="Helical" evidence="2">
    <location>
        <begin position="207"/>
        <end position="227"/>
    </location>
</feature>
<keyword evidence="4" id="KW-1185">Reference proteome</keyword>
<sequence>MREWLYLVVGVVLGVVFVAYWALAMFSDSGVARLIRELDAEWLSRGIDHRNSTALSMPACGTAFLAGAPLMVLDMNDVRIENLVDTLGTIGTVSLLVTFIGFLPVRLPRWMYPQWREARRAQKRHHRITTTSGLDPRAAARLDPHATTTGPLTADTATTANPPATSSPTTGPDPRAIPWPPPEWHKTKKDRPTTLTGRITRALTTTAGNIVFTVAMIAFLAPAILISAALGQWSVYITVPIALTIFIATVVALQDHRKRHKKKHASRHRSQP</sequence>
<proteinExistence type="predicted"/>
<dbReference type="EMBL" id="CP032514">
    <property type="protein sequence ID" value="AYD89153.1"/>
    <property type="molecule type" value="Genomic_DNA"/>
</dbReference>
<organism evidence="3 4">
    <name type="scientific">Actinomyces lilanjuaniae</name>
    <dbReference type="NCBI Taxonomy" id="2321394"/>
    <lineage>
        <taxon>Bacteria</taxon>
        <taxon>Bacillati</taxon>
        <taxon>Actinomycetota</taxon>
        <taxon>Actinomycetes</taxon>
        <taxon>Actinomycetales</taxon>
        <taxon>Actinomycetaceae</taxon>
        <taxon>Actinomyces</taxon>
    </lineage>
</organism>
<evidence type="ECO:0000313" key="3">
    <source>
        <dbReference type="EMBL" id="AYD89153.1"/>
    </source>
</evidence>
<feature type="transmembrane region" description="Helical" evidence="2">
    <location>
        <begin position="233"/>
        <end position="253"/>
    </location>
</feature>
<feature type="transmembrane region" description="Helical" evidence="2">
    <location>
        <begin position="87"/>
        <end position="107"/>
    </location>
</feature>
<keyword evidence="2" id="KW-0812">Transmembrane</keyword>
<reference evidence="3 4" key="1">
    <citation type="submission" date="2018-09" db="EMBL/GenBank/DDBJ databases">
        <authorList>
            <person name="Li J."/>
        </authorList>
    </citation>
    <scope>NUCLEOTIDE SEQUENCE [LARGE SCALE GENOMIC DNA]</scope>
    <source>
        <strain evidence="3 4">2129</strain>
    </source>
</reference>
<keyword evidence="2" id="KW-1133">Transmembrane helix</keyword>
<feature type="transmembrane region" description="Helical" evidence="2">
    <location>
        <begin position="6"/>
        <end position="26"/>
    </location>
</feature>
<evidence type="ECO:0000256" key="1">
    <source>
        <dbReference type="SAM" id="MobiDB-lite"/>
    </source>
</evidence>
<feature type="region of interest" description="Disordered" evidence="1">
    <location>
        <begin position="143"/>
        <end position="192"/>
    </location>
</feature>
<name>A0ABN5PLN1_9ACTO</name>
<keyword evidence="2" id="KW-0472">Membrane</keyword>
<feature type="transmembrane region" description="Helical" evidence="2">
    <location>
        <begin position="54"/>
        <end position="75"/>
    </location>
</feature>
<dbReference type="Proteomes" id="UP000273001">
    <property type="component" value="Chromosome"/>
</dbReference>
<feature type="compositionally biased region" description="Low complexity" evidence="1">
    <location>
        <begin position="146"/>
        <end position="174"/>
    </location>
</feature>
<accession>A0ABN5PLN1</accession>